<comment type="caution">
    <text evidence="4">The sequence shown here is derived from an EMBL/GenBank/DDBJ whole genome shotgun (WGS) entry which is preliminary data.</text>
</comment>
<protein>
    <submittedName>
        <fullName evidence="4">Tetratricopeptide repeat protein</fullName>
    </submittedName>
</protein>
<keyword evidence="5" id="KW-1185">Reference proteome</keyword>
<dbReference type="InterPro" id="IPR019734">
    <property type="entry name" value="TPR_rpt"/>
</dbReference>
<keyword evidence="2 3" id="KW-0802">TPR repeat</keyword>
<dbReference type="Pfam" id="PF13432">
    <property type="entry name" value="TPR_16"/>
    <property type="match status" value="1"/>
</dbReference>
<dbReference type="Proteomes" id="UP001595690">
    <property type="component" value="Unassembled WGS sequence"/>
</dbReference>
<evidence type="ECO:0000256" key="1">
    <source>
        <dbReference type="ARBA" id="ARBA00022737"/>
    </source>
</evidence>
<dbReference type="Pfam" id="PF14559">
    <property type="entry name" value="TPR_19"/>
    <property type="match status" value="1"/>
</dbReference>
<dbReference type="SUPFAM" id="SSF48452">
    <property type="entry name" value="TPR-like"/>
    <property type="match status" value="1"/>
</dbReference>
<dbReference type="PROSITE" id="PS50005">
    <property type="entry name" value="TPR"/>
    <property type="match status" value="3"/>
</dbReference>
<dbReference type="EMBL" id="JBHRZI010000002">
    <property type="protein sequence ID" value="MFC3889919.1"/>
    <property type="molecule type" value="Genomic_DNA"/>
</dbReference>
<dbReference type="RefSeq" id="WP_382367018.1">
    <property type="nucleotide sequence ID" value="NZ_JBHRZI010000002.1"/>
</dbReference>
<dbReference type="PANTHER" id="PTHR44858">
    <property type="entry name" value="TETRATRICOPEPTIDE REPEAT PROTEIN 6"/>
    <property type="match status" value="1"/>
</dbReference>
<evidence type="ECO:0000313" key="5">
    <source>
        <dbReference type="Proteomes" id="UP001595690"/>
    </source>
</evidence>
<dbReference type="Pfam" id="PF00515">
    <property type="entry name" value="TPR_1"/>
    <property type="match status" value="1"/>
</dbReference>
<dbReference type="InterPro" id="IPR011990">
    <property type="entry name" value="TPR-like_helical_dom_sf"/>
</dbReference>
<dbReference type="SMART" id="SM00028">
    <property type="entry name" value="TPR"/>
    <property type="match status" value="7"/>
</dbReference>
<organism evidence="4 5">
    <name type="scientific">Lentzea rhizosphaerae</name>
    <dbReference type="NCBI Taxonomy" id="2041025"/>
    <lineage>
        <taxon>Bacteria</taxon>
        <taxon>Bacillati</taxon>
        <taxon>Actinomycetota</taxon>
        <taxon>Actinomycetes</taxon>
        <taxon>Pseudonocardiales</taxon>
        <taxon>Pseudonocardiaceae</taxon>
        <taxon>Lentzea</taxon>
    </lineage>
</organism>
<evidence type="ECO:0000313" key="4">
    <source>
        <dbReference type="EMBL" id="MFC3889919.1"/>
    </source>
</evidence>
<feature type="repeat" description="TPR" evidence="3">
    <location>
        <begin position="427"/>
        <end position="460"/>
    </location>
</feature>
<dbReference type="Gene3D" id="1.25.40.10">
    <property type="entry name" value="Tetratricopeptide repeat domain"/>
    <property type="match status" value="2"/>
</dbReference>
<gene>
    <name evidence="4" type="ORF">ACFOWZ_00420</name>
</gene>
<dbReference type="PANTHER" id="PTHR44858:SF1">
    <property type="entry name" value="UDP-N-ACETYLGLUCOSAMINE--PEPTIDE N-ACETYLGLUCOSAMINYLTRANSFERASE SPINDLY-RELATED"/>
    <property type="match status" value="1"/>
</dbReference>
<keyword evidence="1" id="KW-0677">Repeat</keyword>
<dbReference type="InterPro" id="IPR050498">
    <property type="entry name" value="Ycf3"/>
</dbReference>
<evidence type="ECO:0000256" key="2">
    <source>
        <dbReference type="ARBA" id="ARBA00022803"/>
    </source>
</evidence>
<sequence length="683" mass="75331">MSEHLWRTGPRAEAFGDADFEVDCHSRLRGPYTGVGTLLRALVPAVHAERPDLVQRHALEILSAAPELSGLIGAGPQTLTSLAIPSERTRIYPANRTRRLAHGVFEFLRSHAELAGHDPLTLAFTNLDEADHTDQEFVAIALRRSGSGPLRFVITTRTEHVDEELAASLRRYARQTVPAQRPDFGGTEEEALRAFIDSDCTSDDPRLLAAYASAADDVRARLHDERAAQLAGGDSSLGLGALLYHLEHGSDPAGAGSIAMLDAANHCFDMGFYNMLLDIVPRGRAITDPDAEQERHWLLTTKMTTALASLDRSLESLPYYDELRERHTLPMVHLFCSYAMAMLYTRHHPPEHKDHHQAKVLLNNAVAIASLLPDIEQRTFQTVFQNNGKALVEMHLGNLPGSLALVNEGVRRLDAELDPEKHQLHRSVLLNNRAKVLVALGRVEEALADLHAVIEVDPNYPDYYFDRADVWRRLGEPEHALADYAKAMTLTAPFLELHYNRADLRAELGDLDGAIADLSYVVELEPDQLDARINLVSLLIDTGSFGTARACVDEGLRVHPEDARLLHASGLLAMETNDLDLAAKEFDHALRVDAQLVAARASRAALAHAIGDQDAAIEDLTVAISLDTGNPDLLYNRGFVYQAAGRFREAIDDYSRALVLPGADEPGLLHQRTMCEAELVDHR</sequence>
<feature type="repeat" description="TPR" evidence="3">
    <location>
        <begin position="631"/>
        <end position="664"/>
    </location>
</feature>
<evidence type="ECO:0000256" key="3">
    <source>
        <dbReference type="PROSITE-ProRule" id="PRU00339"/>
    </source>
</evidence>
<reference evidence="5" key="1">
    <citation type="journal article" date="2019" name="Int. J. Syst. Evol. Microbiol.">
        <title>The Global Catalogue of Microorganisms (GCM) 10K type strain sequencing project: providing services to taxonomists for standard genome sequencing and annotation.</title>
        <authorList>
            <consortium name="The Broad Institute Genomics Platform"/>
            <consortium name="The Broad Institute Genome Sequencing Center for Infectious Disease"/>
            <person name="Wu L."/>
            <person name="Ma J."/>
        </authorList>
    </citation>
    <scope>NUCLEOTIDE SEQUENCE [LARGE SCALE GENOMIC DNA]</scope>
    <source>
        <strain evidence="5">CGMCC 4.7405</strain>
    </source>
</reference>
<accession>A0ABV8BLC2</accession>
<proteinExistence type="predicted"/>
<feature type="repeat" description="TPR" evidence="3">
    <location>
        <begin position="495"/>
        <end position="528"/>
    </location>
</feature>
<name>A0ABV8BLC2_9PSEU</name>